<proteinExistence type="predicted"/>
<organism evidence="1 2">
    <name type="scientific">Apodospora peruviana</name>
    <dbReference type="NCBI Taxonomy" id="516989"/>
    <lineage>
        <taxon>Eukaryota</taxon>
        <taxon>Fungi</taxon>
        <taxon>Dikarya</taxon>
        <taxon>Ascomycota</taxon>
        <taxon>Pezizomycotina</taxon>
        <taxon>Sordariomycetes</taxon>
        <taxon>Sordariomycetidae</taxon>
        <taxon>Sordariales</taxon>
        <taxon>Lasiosphaeriaceae</taxon>
        <taxon>Apodospora</taxon>
    </lineage>
</organism>
<gene>
    <name evidence="1" type="ORF">B0H66DRAFT_632999</name>
</gene>
<keyword evidence="2" id="KW-1185">Reference proteome</keyword>
<sequence>SISIIELLRHSIRDICDISITPSKTRTADTRNFTKQDNRAGNGPNLFAMHQPLHLTTPIHPKLAGYLGNPMIQGGTFPNKPLSRAKQTWYSQFQPCCLDHRKEEHEVQTYLSKLFPALLFNLLRYFVEQQNFVIVLLLLRSGVSLVSPDRSSSLLHVVASQGQVSMLALLLGSYTSDESPHPHWSLHKNRPWIKEAQDILANPSAYNFNFTVMNVAFINLHDDGTLSQIVSLLAGSAKNLIGEGALVNEKVRILHSQLNSMGYLQSELMSPLEYALTPPHNPLPNPEKTNFFRSTALQLIYHGADSSRMCLVPWNSSAVE</sequence>
<reference evidence="1" key="1">
    <citation type="journal article" date="2023" name="Mol. Phylogenet. Evol.">
        <title>Genome-scale phylogeny and comparative genomics of the fungal order Sordariales.</title>
        <authorList>
            <person name="Hensen N."/>
            <person name="Bonometti L."/>
            <person name="Westerberg I."/>
            <person name="Brannstrom I.O."/>
            <person name="Guillou S."/>
            <person name="Cros-Aarteil S."/>
            <person name="Calhoun S."/>
            <person name="Haridas S."/>
            <person name="Kuo A."/>
            <person name="Mondo S."/>
            <person name="Pangilinan J."/>
            <person name="Riley R."/>
            <person name="LaButti K."/>
            <person name="Andreopoulos B."/>
            <person name="Lipzen A."/>
            <person name="Chen C."/>
            <person name="Yan M."/>
            <person name="Daum C."/>
            <person name="Ng V."/>
            <person name="Clum A."/>
            <person name="Steindorff A."/>
            <person name="Ohm R.A."/>
            <person name="Martin F."/>
            <person name="Silar P."/>
            <person name="Natvig D.O."/>
            <person name="Lalanne C."/>
            <person name="Gautier V."/>
            <person name="Ament-Velasquez S.L."/>
            <person name="Kruys A."/>
            <person name="Hutchinson M.I."/>
            <person name="Powell A.J."/>
            <person name="Barry K."/>
            <person name="Miller A.N."/>
            <person name="Grigoriev I.V."/>
            <person name="Debuchy R."/>
            <person name="Gladieux P."/>
            <person name="Hiltunen Thoren M."/>
            <person name="Johannesson H."/>
        </authorList>
    </citation>
    <scope>NUCLEOTIDE SEQUENCE</scope>
    <source>
        <strain evidence="1">CBS 118394</strain>
    </source>
</reference>
<feature type="non-terminal residue" evidence="1">
    <location>
        <position position="1"/>
    </location>
</feature>
<dbReference type="AlphaFoldDB" id="A0AAE0HT06"/>
<dbReference type="EMBL" id="JAUEDM010000009">
    <property type="protein sequence ID" value="KAK3312337.1"/>
    <property type="molecule type" value="Genomic_DNA"/>
</dbReference>
<comment type="caution">
    <text evidence="1">The sequence shown here is derived from an EMBL/GenBank/DDBJ whole genome shotgun (WGS) entry which is preliminary data.</text>
</comment>
<evidence type="ECO:0000313" key="2">
    <source>
        <dbReference type="Proteomes" id="UP001283341"/>
    </source>
</evidence>
<reference evidence="1" key="2">
    <citation type="submission" date="2023-06" db="EMBL/GenBank/DDBJ databases">
        <authorList>
            <consortium name="Lawrence Berkeley National Laboratory"/>
            <person name="Haridas S."/>
            <person name="Hensen N."/>
            <person name="Bonometti L."/>
            <person name="Westerberg I."/>
            <person name="Brannstrom I.O."/>
            <person name="Guillou S."/>
            <person name="Cros-Aarteil S."/>
            <person name="Calhoun S."/>
            <person name="Kuo A."/>
            <person name="Mondo S."/>
            <person name="Pangilinan J."/>
            <person name="Riley R."/>
            <person name="Labutti K."/>
            <person name="Andreopoulos B."/>
            <person name="Lipzen A."/>
            <person name="Chen C."/>
            <person name="Yanf M."/>
            <person name="Daum C."/>
            <person name="Ng V."/>
            <person name="Clum A."/>
            <person name="Steindorff A."/>
            <person name="Ohm R."/>
            <person name="Martin F."/>
            <person name="Silar P."/>
            <person name="Natvig D."/>
            <person name="Lalanne C."/>
            <person name="Gautier V."/>
            <person name="Ament-Velasquez S.L."/>
            <person name="Kruys A."/>
            <person name="Hutchinson M.I."/>
            <person name="Powell A.J."/>
            <person name="Barry K."/>
            <person name="Miller A.N."/>
            <person name="Grigoriev I.V."/>
            <person name="Debuchy R."/>
            <person name="Gladieux P."/>
            <person name="Thoren M.H."/>
            <person name="Johannesson H."/>
        </authorList>
    </citation>
    <scope>NUCLEOTIDE SEQUENCE</scope>
    <source>
        <strain evidence="1">CBS 118394</strain>
    </source>
</reference>
<name>A0AAE0HT06_9PEZI</name>
<evidence type="ECO:0000313" key="1">
    <source>
        <dbReference type="EMBL" id="KAK3312337.1"/>
    </source>
</evidence>
<dbReference type="Proteomes" id="UP001283341">
    <property type="component" value="Unassembled WGS sequence"/>
</dbReference>
<protein>
    <submittedName>
        <fullName evidence="1">Uncharacterized protein</fullName>
    </submittedName>
</protein>
<accession>A0AAE0HT06</accession>